<dbReference type="InterPro" id="IPR027417">
    <property type="entry name" value="P-loop_NTPase"/>
</dbReference>
<evidence type="ECO:0000256" key="3">
    <source>
        <dbReference type="ARBA" id="ARBA00022741"/>
    </source>
</evidence>
<keyword evidence="2" id="KW-0813">Transport</keyword>
<dbReference type="InterPro" id="IPR017871">
    <property type="entry name" value="ABC_transporter-like_CS"/>
</dbReference>
<proteinExistence type="inferred from homology"/>
<dbReference type="Gene3D" id="3.40.50.300">
    <property type="entry name" value="P-loop containing nucleotide triphosphate hydrolases"/>
    <property type="match status" value="1"/>
</dbReference>
<comment type="similarity">
    <text evidence="1">Belongs to the ABC transporter superfamily.</text>
</comment>
<evidence type="ECO:0000313" key="7">
    <source>
        <dbReference type="EMBL" id="KKM95807.1"/>
    </source>
</evidence>
<dbReference type="GO" id="GO:0015807">
    <property type="term" value="P:L-amino acid transport"/>
    <property type="evidence" value="ECO:0007669"/>
    <property type="project" value="TreeGrafter"/>
</dbReference>
<dbReference type="AlphaFoldDB" id="A0A0F9PRQ7"/>
<reference evidence="7" key="1">
    <citation type="journal article" date="2015" name="Nature">
        <title>Complex archaea that bridge the gap between prokaryotes and eukaryotes.</title>
        <authorList>
            <person name="Spang A."/>
            <person name="Saw J.H."/>
            <person name="Jorgensen S.L."/>
            <person name="Zaremba-Niedzwiedzka K."/>
            <person name="Martijn J."/>
            <person name="Lind A.E."/>
            <person name="van Eijk R."/>
            <person name="Schleper C."/>
            <person name="Guy L."/>
            <person name="Ettema T.J."/>
        </authorList>
    </citation>
    <scope>NUCLEOTIDE SEQUENCE</scope>
</reference>
<keyword evidence="3" id="KW-0547">Nucleotide-binding</keyword>
<dbReference type="CDD" id="cd03224">
    <property type="entry name" value="ABC_TM1139_LivF_branched"/>
    <property type="match status" value="1"/>
</dbReference>
<dbReference type="SUPFAM" id="SSF52540">
    <property type="entry name" value="P-loop containing nucleoside triphosphate hydrolases"/>
    <property type="match status" value="1"/>
</dbReference>
<dbReference type="GO" id="GO:0016887">
    <property type="term" value="F:ATP hydrolysis activity"/>
    <property type="evidence" value="ECO:0007669"/>
    <property type="project" value="InterPro"/>
</dbReference>
<evidence type="ECO:0000256" key="2">
    <source>
        <dbReference type="ARBA" id="ARBA00022448"/>
    </source>
</evidence>
<dbReference type="Pfam" id="PF00005">
    <property type="entry name" value="ABC_tran"/>
    <property type="match status" value="1"/>
</dbReference>
<organism evidence="7">
    <name type="scientific">marine sediment metagenome</name>
    <dbReference type="NCBI Taxonomy" id="412755"/>
    <lineage>
        <taxon>unclassified sequences</taxon>
        <taxon>metagenomes</taxon>
        <taxon>ecological metagenomes</taxon>
    </lineage>
</organism>
<dbReference type="InterPro" id="IPR003439">
    <property type="entry name" value="ABC_transporter-like_ATP-bd"/>
</dbReference>
<dbReference type="NCBIfam" id="TIGR03410">
    <property type="entry name" value="urea_trans_UrtE"/>
    <property type="match status" value="1"/>
</dbReference>
<evidence type="ECO:0000256" key="5">
    <source>
        <dbReference type="ARBA" id="ARBA00022970"/>
    </source>
</evidence>
<evidence type="ECO:0000256" key="4">
    <source>
        <dbReference type="ARBA" id="ARBA00022840"/>
    </source>
</evidence>
<dbReference type="InterPro" id="IPR052156">
    <property type="entry name" value="BCAA_Transport_ATP-bd_LivF"/>
</dbReference>
<keyword evidence="4" id="KW-0067">ATP-binding</keyword>
<gene>
    <name evidence="7" type="ORF">LCGC14_1184480</name>
</gene>
<keyword evidence="5" id="KW-0029">Amino-acid transport</keyword>
<dbReference type="InterPro" id="IPR003593">
    <property type="entry name" value="AAA+_ATPase"/>
</dbReference>
<dbReference type="PROSITE" id="PS00211">
    <property type="entry name" value="ABC_TRANSPORTER_1"/>
    <property type="match status" value="1"/>
</dbReference>
<dbReference type="PANTHER" id="PTHR43820:SF5">
    <property type="entry name" value="HIGH-AFFINITY BRANCHED-CHAIN AMINO ACID TRANSPORT ATP-BINDING PROTEIN"/>
    <property type="match status" value="1"/>
</dbReference>
<evidence type="ECO:0000256" key="1">
    <source>
        <dbReference type="ARBA" id="ARBA00005417"/>
    </source>
</evidence>
<sequence>MPKSEIKTEKDAKSKDGIMLKLEGLHLYYGESHVVHGIDLDLPAGNTTVILGRNGVGKTTLCRGIMGVLHNKHGKVSFEGEDISRLAPFKRARLGFGYCPQGRDIFANLTVYENLLVALEARRDGLLKVPEVVYELFPILKDFRQRKGGDLSGGQQQMLALGRAMVVDPKLLILDEPTEGIQPSIIMEIEDVIHRIKEEFGVALILVEQYLEFAWDIGDEFCIIAKGQVIERGNPKDVDMETIKEHLTV</sequence>
<dbReference type="PANTHER" id="PTHR43820">
    <property type="entry name" value="HIGH-AFFINITY BRANCHED-CHAIN AMINO ACID TRANSPORT ATP-BINDING PROTEIN LIVF"/>
    <property type="match status" value="1"/>
</dbReference>
<dbReference type="PROSITE" id="PS50893">
    <property type="entry name" value="ABC_TRANSPORTER_2"/>
    <property type="match status" value="1"/>
</dbReference>
<dbReference type="InterPro" id="IPR017780">
    <property type="entry name" value="ABC_transptr_urea_ATP-bd_UrtE"/>
</dbReference>
<dbReference type="SMART" id="SM00382">
    <property type="entry name" value="AAA"/>
    <property type="match status" value="1"/>
</dbReference>
<feature type="domain" description="ABC transporter" evidence="6">
    <location>
        <begin position="20"/>
        <end position="249"/>
    </location>
</feature>
<dbReference type="GO" id="GO:0015658">
    <property type="term" value="F:branched-chain amino acid transmembrane transporter activity"/>
    <property type="evidence" value="ECO:0007669"/>
    <property type="project" value="TreeGrafter"/>
</dbReference>
<accession>A0A0F9PRQ7</accession>
<protein>
    <recommendedName>
        <fullName evidence="6">ABC transporter domain-containing protein</fullName>
    </recommendedName>
</protein>
<comment type="caution">
    <text evidence="7">The sequence shown here is derived from an EMBL/GenBank/DDBJ whole genome shotgun (WGS) entry which is preliminary data.</text>
</comment>
<evidence type="ECO:0000259" key="6">
    <source>
        <dbReference type="PROSITE" id="PS50893"/>
    </source>
</evidence>
<dbReference type="GO" id="GO:0005524">
    <property type="term" value="F:ATP binding"/>
    <property type="evidence" value="ECO:0007669"/>
    <property type="project" value="UniProtKB-KW"/>
</dbReference>
<name>A0A0F9PRQ7_9ZZZZ</name>
<dbReference type="EMBL" id="LAZR01005959">
    <property type="protein sequence ID" value="KKM95807.1"/>
    <property type="molecule type" value="Genomic_DNA"/>
</dbReference>